<feature type="compositionally biased region" description="Basic and acidic residues" evidence="5">
    <location>
        <begin position="1"/>
        <end position="18"/>
    </location>
</feature>
<feature type="transmembrane region" description="Helical" evidence="6">
    <location>
        <begin position="103"/>
        <end position="128"/>
    </location>
</feature>
<evidence type="ECO:0000256" key="6">
    <source>
        <dbReference type="SAM" id="Phobius"/>
    </source>
</evidence>
<gene>
    <name evidence="7" type="ORF">RPR59_12820</name>
</gene>
<keyword evidence="4 6" id="KW-0472">Membrane</keyword>
<feature type="transmembrane region" description="Helical" evidence="6">
    <location>
        <begin position="256"/>
        <end position="279"/>
    </location>
</feature>
<dbReference type="Pfam" id="PF01226">
    <property type="entry name" value="Form_Nir_trans"/>
    <property type="match status" value="1"/>
</dbReference>
<keyword evidence="3 6" id="KW-1133">Transmembrane helix</keyword>
<sequence length="289" mass="31400">MSNREHEEREAAQSHEAEENAADLSHEEEVDVEERRAPPARIVHEVIRRQGIEELERPDMSLLWSAIIAGVSLSMSVLAKAVLDLRLPESAAKPVLVDLGYTVGFVIVIMGRLQLFTESTITAILPLVTTPSWHSLGRTARLWLIVFLANMAGTFAFALFSDIGGFGSAELKQAIIAVSEPLRGRDAGNILLAGIPSGFLIATIVWVMPSSAGQRIWVIMLITWVIALGHLSHVVAGAAEAWVLWLAGAESLGWVIFHFILPALAGNIIGGTALFAFLAHAQVKREIHE</sequence>
<keyword evidence="2 6" id="KW-0812">Transmembrane</keyword>
<dbReference type="Gene3D" id="1.20.1080.10">
    <property type="entry name" value="Glycerol uptake facilitator protein"/>
    <property type="match status" value="1"/>
</dbReference>
<feature type="transmembrane region" description="Helical" evidence="6">
    <location>
        <begin position="140"/>
        <end position="160"/>
    </location>
</feature>
<accession>A0ABZ0B7B6</accession>
<feature type="region of interest" description="Disordered" evidence="5">
    <location>
        <begin position="1"/>
        <end position="35"/>
    </location>
</feature>
<dbReference type="RefSeq" id="WP_313914664.1">
    <property type="nucleotide sequence ID" value="NZ_CP135076.1"/>
</dbReference>
<dbReference type="InterPro" id="IPR023271">
    <property type="entry name" value="Aquaporin-like"/>
</dbReference>
<dbReference type="PANTHER" id="PTHR30520">
    <property type="entry name" value="FORMATE TRANSPORTER-RELATED"/>
    <property type="match status" value="1"/>
</dbReference>
<dbReference type="Proteomes" id="UP001302249">
    <property type="component" value="Chromosome"/>
</dbReference>
<evidence type="ECO:0000313" key="7">
    <source>
        <dbReference type="EMBL" id="WNO53317.1"/>
    </source>
</evidence>
<dbReference type="InterPro" id="IPR000292">
    <property type="entry name" value="For/NO2_transpt"/>
</dbReference>
<keyword evidence="8" id="KW-1185">Reference proteome</keyword>
<dbReference type="EMBL" id="CP135076">
    <property type="protein sequence ID" value="WNO53317.1"/>
    <property type="molecule type" value="Genomic_DNA"/>
</dbReference>
<evidence type="ECO:0000256" key="3">
    <source>
        <dbReference type="ARBA" id="ARBA00022989"/>
    </source>
</evidence>
<evidence type="ECO:0000313" key="8">
    <source>
        <dbReference type="Proteomes" id="UP001302249"/>
    </source>
</evidence>
<feature type="transmembrane region" description="Helical" evidence="6">
    <location>
        <begin position="190"/>
        <end position="209"/>
    </location>
</feature>
<comment type="subcellular location">
    <subcellularLocation>
        <location evidence="1">Membrane</location>
        <topology evidence="1">Multi-pass membrane protein</topology>
    </subcellularLocation>
</comment>
<feature type="transmembrane region" description="Helical" evidence="6">
    <location>
        <begin position="216"/>
        <end position="236"/>
    </location>
</feature>
<proteinExistence type="predicted"/>
<organism evidence="7 8">
    <name type="scientific">Stakelama saccharophila</name>
    <dbReference type="NCBI Taxonomy" id="3075605"/>
    <lineage>
        <taxon>Bacteria</taxon>
        <taxon>Pseudomonadati</taxon>
        <taxon>Pseudomonadota</taxon>
        <taxon>Alphaproteobacteria</taxon>
        <taxon>Sphingomonadales</taxon>
        <taxon>Sphingomonadaceae</taxon>
        <taxon>Stakelama</taxon>
    </lineage>
</organism>
<evidence type="ECO:0000256" key="4">
    <source>
        <dbReference type="ARBA" id="ARBA00023136"/>
    </source>
</evidence>
<evidence type="ECO:0000256" key="2">
    <source>
        <dbReference type="ARBA" id="ARBA00022692"/>
    </source>
</evidence>
<evidence type="ECO:0000256" key="1">
    <source>
        <dbReference type="ARBA" id="ARBA00004141"/>
    </source>
</evidence>
<reference evidence="7 8" key="1">
    <citation type="submission" date="2023-09" db="EMBL/GenBank/DDBJ databases">
        <authorList>
            <person name="Rey-Velasco X."/>
        </authorList>
    </citation>
    <scope>NUCLEOTIDE SEQUENCE [LARGE SCALE GENOMIC DNA]</scope>
    <source>
        <strain evidence="7 8">W311</strain>
    </source>
</reference>
<dbReference type="PANTHER" id="PTHR30520:SF2">
    <property type="entry name" value="INNER MEMBRANE PROTEIN YFDC"/>
    <property type="match status" value="1"/>
</dbReference>
<name>A0ABZ0B7B6_9SPHN</name>
<feature type="transmembrane region" description="Helical" evidence="6">
    <location>
        <begin position="62"/>
        <end position="83"/>
    </location>
</feature>
<protein>
    <submittedName>
        <fullName evidence="7">Formate/nitrite transporter family protein</fullName>
    </submittedName>
</protein>
<evidence type="ECO:0000256" key="5">
    <source>
        <dbReference type="SAM" id="MobiDB-lite"/>
    </source>
</evidence>